<dbReference type="Pfam" id="PF16344">
    <property type="entry name" value="FecR_C"/>
    <property type="match status" value="1"/>
</dbReference>
<dbReference type="Pfam" id="PF04773">
    <property type="entry name" value="FecR"/>
    <property type="match status" value="1"/>
</dbReference>
<evidence type="ECO:0000259" key="2">
    <source>
        <dbReference type="Pfam" id="PF04773"/>
    </source>
</evidence>
<dbReference type="Proteomes" id="UP001170023">
    <property type="component" value="Unassembled WGS sequence"/>
</dbReference>
<evidence type="ECO:0000313" key="5">
    <source>
        <dbReference type="EMBL" id="UVQ98125.1"/>
    </source>
</evidence>
<dbReference type="Gene3D" id="3.55.50.30">
    <property type="match status" value="1"/>
</dbReference>
<feature type="transmembrane region" description="Helical" evidence="1">
    <location>
        <begin position="85"/>
        <end position="106"/>
    </location>
</feature>
<dbReference type="GO" id="GO:0016989">
    <property type="term" value="F:sigma factor antagonist activity"/>
    <property type="evidence" value="ECO:0007669"/>
    <property type="project" value="TreeGrafter"/>
</dbReference>
<dbReference type="RefSeq" id="WP_229066700.1">
    <property type="nucleotide sequence ID" value="NZ_CAXSLD010000002.1"/>
</dbReference>
<sequence length="339" mass="38928">MQEQKMIDESLLLRYFEKEVSEEEKQKVEEWIRSSEANSRMAKQVAQIFVATRLLHNSKEASPQQALQNFWRQVERRKHKRIWRYIGKVAAILALPVLILTTIYWFSDNSDGNDAIVWMEARGNDSEVCTVLLPDSSTVYLNSQAKLKYPTHFAKERRVYLDGEAYFVVRKQNGKRFIVHTVSEAEVEVLGTEFNVKTNRQGASTTLVSGAVKFISRTADKKERAVLIQPGQKISYDAETGKSKVEEVDIEREIGWKDGKIVLEDCPLQEALDILSKKYHVTFRIINDELQNSRFTGTIKNQGVEQIIKNLSISCRFNYRIVKNNSPGNDGAKATIELY</sequence>
<reference evidence="4" key="2">
    <citation type="submission" date="2023-07" db="EMBL/GenBank/DDBJ databases">
        <title>Whole Genome Sequencing of Colonoscopy isolates.</title>
        <authorList>
            <person name="Surve S.V."/>
            <person name="Valls R.A."/>
            <person name="Barrak K.E."/>
            <person name="Gardner T.B."/>
            <person name="O'Toole G.A."/>
        </authorList>
    </citation>
    <scope>NUCLEOTIDE SEQUENCE</scope>
    <source>
        <strain evidence="4">GP0119</strain>
    </source>
</reference>
<feature type="domain" description="FecR protein" evidence="2">
    <location>
        <begin position="126"/>
        <end position="213"/>
    </location>
</feature>
<dbReference type="InterPro" id="IPR006860">
    <property type="entry name" value="FecR"/>
</dbReference>
<evidence type="ECO:0000256" key="1">
    <source>
        <dbReference type="SAM" id="Phobius"/>
    </source>
</evidence>
<dbReference type="PIRSF" id="PIRSF018266">
    <property type="entry name" value="FecR"/>
    <property type="match status" value="1"/>
</dbReference>
<evidence type="ECO:0000313" key="4">
    <source>
        <dbReference type="EMBL" id="MDO6356921.1"/>
    </source>
</evidence>
<feature type="domain" description="Protein FecR C-terminal" evidence="3">
    <location>
        <begin position="260"/>
        <end position="325"/>
    </location>
</feature>
<organism evidence="5 6">
    <name type="scientific">Bacteroides caccae</name>
    <dbReference type="NCBI Taxonomy" id="47678"/>
    <lineage>
        <taxon>Bacteria</taxon>
        <taxon>Pseudomonadati</taxon>
        <taxon>Bacteroidota</taxon>
        <taxon>Bacteroidia</taxon>
        <taxon>Bacteroidales</taxon>
        <taxon>Bacteroidaceae</taxon>
        <taxon>Bacteroides</taxon>
    </lineage>
</organism>
<accession>A0AA94YEQ5</accession>
<keyword evidence="1" id="KW-0812">Transmembrane</keyword>
<dbReference type="Proteomes" id="UP001060260">
    <property type="component" value="Chromosome"/>
</dbReference>
<dbReference type="Gene3D" id="2.60.120.1440">
    <property type="match status" value="1"/>
</dbReference>
<dbReference type="InterPro" id="IPR012373">
    <property type="entry name" value="Ferrdict_sens_TM"/>
</dbReference>
<reference evidence="5" key="1">
    <citation type="submission" date="2022-08" db="EMBL/GenBank/DDBJ databases">
        <title>Genome Sequencing of Bacteroides fragilis Group Isolates with Nanopore Technology.</title>
        <authorList>
            <person name="Tisza M.J."/>
            <person name="Smith D."/>
            <person name="Dekker J.P."/>
        </authorList>
    </citation>
    <scope>NUCLEOTIDE SEQUENCE</scope>
    <source>
        <strain evidence="5">BFG-474</strain>
    </source>
</reference>
<dbReference type="EMBL" id="CP103166">
    <property type="protein sequence ID" value="UVQ98125.1"/>
    <property type="molecule type" value="Genomic_DNA"/>
</dbReference>
<name>A0AA94YEQ5_9BACE</name>
<evidence type="ECO:0000313" key="6">
    <source>
        <dbReference type="Proteomes" id="UP001060260"/>
    </source>
</evidence>
<proteinExistence type="predicted"/>
<dbReference type="EMBL" id="JAUONL010000002">
    <property type="protein sequence ID" value="MDO6356921.1"/>
    <property type="molecule type" value="Genomic_DNA"/>
</dbReference>
<keyword evidence="1" id="KW-0472">Membrane</keyword>
<dbReference type="PANTHER" id="PTHR30273:SF2">
    <property type="entry name" value="PROTEIN FECR"/>
    <property type="match status" value="1"/>
</dbReference>
<dbReference type="InterPro" id="IPR032508">
    <property type="entry name" value="FecR_C"/>
</dbReference>
<gene>
    <name evidence="5" type="ORF">NXW23_07310</name>
    <name evidence="4" type="ORF">Q4469_04295</name>
</gene>
<dbReference type="AlphaFoldDB" id="A0AA94YEQ5"/>
<keyword evidence="1" id="KW-1133">Transmembrane helix</keyword>
<protein>
    <submittedName>
        <fullName evidence="5">FecR domain-containing protein</fullName>
    </submittedName>
</protein>
<evidence type="ECO:0000259" key="3">
    <source>
        <dbReference type="Pfam" id="PF16344"/>
    </source>
</evidence>
<dbReference type="PANTHER" id="PTHR30273">
    <property type="entry name" value="PERIPLASMIC SIGNAL SENSOR AND SIGMA FACTOR ACTIVATOR FECR-RELATED"/>
    <property type="match status" value="1"/>
</dbReference>